<evidence type="ECO:0000256" key="1">
    <source>
        <dbReference type="ARBA" id="ARBA00022630"/>
    </source>
</evidence>
<evidence type="ECO:0000259" key="4">
    <source>
        <dbReference type="Pfam" id="PF07992"/>
    </source>
</evidence>
<keyword evidence="6" id="KW-1185">Reference proteome</keyword>
<proteinExistence type="predicted"/>
<dbReference type="InterPro" id="IPR023753">
    <property type="entry name" value="FAD/NAD-binding_dom"/>
</dbReference>
<reference evidence="5" key="2">
    <citation type="submission" date="2023-01" db="EMBL/GenBank/DDBJ databases">
        <authorList>
            <person name="Sun Q."/>
            <person name="Evtushenko L."/>
        </authorList>
    </citation>
    <scope>NUCLEOTIDE SEQUENCE</scope>
    <source>
        <strain evidence="5">VKM Ac-1958</strain>
    </source>
</reference>
<dbReference type="Gene3D" id="3.50.50.60">
    <property type="entry name" value="FAD/NAD(P)-binding domain"/>
    <property type="match status" value="2"/>
</dbReference>
<dbReference type="PANTHER" id="PTHR48105">
    <property type="entry name" value="THIOREDOXIN REDUCTASE 1-RELATED-RELATED"/>
    <property type="match status" value="1"/>
</dbReference>
<keyword evidence="2" id="KW-0560">Oxidoreductase</keyword>
<dbReference type="Pfam" id="PF07992">
    <property type="entry name" value="Pyr_redox_2"/>
    <property type="match status" value="1"/>
</dbReference>
<dbReference type="AlphaFoldDB" id="A0A9W6HQ48"/>
<sequence length="302" mass="30614">MNDVIVIGGGPAGLQAALTLGRMHRSVVLLDSGEYRNAGVRHMHNMIGNDGRDPGDLRAAARRELTAYPTVSIRDIAASEVTGSAGEFAVRLADGSDIHARHVLLATGIADDLPPVPGLAEAWTVTAFTCPFCDGHEFAGQNIAILGGGPRAAHLIGLLAPIVGGITVLPVGASLSADDHAALDATGAHLSELPATAIAHTSDGVRITTENDEFTVAGIFVAAATSRQRAPFAEELGLTIHASGAISTDDFGRTSAPGIWAAGDLAHRASLPGPMASVLAAASAGQTAAAMIVAELAAQRPA</sequence>
<dbReference type="EMBL" id="BSET01000001">
    <property type="protein sequence ID" value="GLK00340.1"/>
    <property type="molecule type" value="Genomic_DNA"/>
</dbReference>
<accession>A0A9W6HQ48</accession>
<feature type="domain" description="FAD/NAD(P)-binding" evidence="4">
    <location>
        <begin position="3"/>
        <end position="272"/>
    </location>
</feature>
<reference evidence="5" key="1">
    <citation type="journal article" date="2014" name="Int. J. Syst. Evol. Microbiol.">
        <title>Complete genome sequence of Corynebacterium casei LMG S-19264T (=DSM 44701T), isolated from a smear-ripened cheese.</title>
        <authorList>
            <consortium name="US DOE Joint Genome Institute (JGI-PGF)"/>
            <person name="Walter F."/>
            <person name="Albersmeier A."/>
            <person name="Kalinowski J."/>
            <person name="Ruckert C."/>
        </authorList>
    </citation>
    <scope>NUCLEOTIDE SEQUENCE</scope>
    <source>
        <strain evidence="5">VKM Ac-1958</strain>
    </source>
</reference>
<evidence type="ECO:0000256" key="3">
    <source>
        <dbReference type="ARBA" id="ARBA00048132"/>
    </source>
</evidence>
<gene>
    <name evidence="5" type="ORF">GCM10017596_00550</name>
</gene>
<dbReference type="InterPro" id="IPR036188">
    <property type="entry name" value="FAD/NAD-bd_sf"/>
</dbReference>
<dbReference type="Proteomes" id="UP001142325">
    <property type="component" value="Unassembled WGS sequence"/>
</dbReference>
<protein>
    <submittedName>
        <fullName evidence="5">Pyridine nucleotide-disulfide oxidoreductase</fullName>
    </submittedName>
</protein>
<evidence type="ECO:0000313" key="6">
    <source>
        <dbReference type="Proteomes" id="UP001142325"/>
    </source>
</evidence>
<dbReference type="RefSeq" id="WP_204938065.1">
    <property type="nucleotide sequence ID" value="NZ_BAAAUM010000001.1"/>
</dbReference>
<name>A0A9W6HQ48_9MICO</name>
<dbReference type="PRINTS" id="PR00368">
    <property type="entry name" value="FADPNR"/>
</dbReference>
<dbReference type="GO" id="GO:0004791">
    <property type="term" value="F:thioredoxin-disulfide reductase (NADPH) activity"/>
    <property type="evidence" value="ECO:0007669"/>
    <property type="project" value="UniProtKB-EC"/>
</dbReference>
<comment type="catalytic activity">
    <reaction evidence="3">
        <text>[thioredoxin]-dithiol + NADP(+) = [thioredoxin]-disulfide + NADPH + H(+)</text>
        <dbReference type="Rhea" id="RHEA:20345"/>
        <dbReference type="Rhea" id="RHEA-COMP:10698"/>
        <dbReference type="Rhea" id="RHEA-COMP:10700"/>
        <dbReference type="ChEBI" id="CHEBI:15378"/>
        <dbReference type="ChEBI" id="CHEBI:29950"/>
        <dbReference type="ChEBI" id="CHEBI:50058"/>
        <dbReference type="ChEBI" id="CHEBI:57783"/>
        <dbReference type="ChEBI" id="CHEBI:58349"/>
        <dbReference type="EC" id="1.8.1.9"/>
    </reaction>
</comment>
<evidence type="ECO:0000256" key="2">
    <source>
        <dbReference type="ARBA" id="ARBA00023002"/>
    </source>
</evidence>
<comment type="caution">
    <text evidence="5">The sequence shown here is derived from an EMBL/GenBank/DDBJ whole genome shotgun (WGS) entry which is preliminary data.</text>
</comment>
<keyword evidence="1" id="KW-0285">Flavoprotein</keyword>
<dbReference type="SUPFAM" id="SSF51905">
    <property type="entry name" value="FAD/NAD(P)-binding domain"/>
    <property type="match status" value="1"/>
</dbReference>
<organism evidence="5 6">
    <name type="scientific">Microbacterium keratanolyticum</name>
    <dbReference type="NCBI Taxonomy" id="67574"/>
    <lineage>
        <taxon>Bacteria</taxon>
        <taxon>Bacillati</taxon>
        <taxon>Actinomycetota</taxon>
        <taxon>Actinomycetes</taxon>
        <taxon>Micrococcales</taxon>
        <taxon>Microbacteriaceae</taxon>
        <taxon>Microbacterium</taxon>
    </lineage>
</organism>
<dbReference type="InterPro" id="IPR050097">
    <property type="entry name" value="Ferredoxin-NADP_redctase_2"/>
</dbReference>
<evidence type="ECO:0000313" key="5">
    <source>
        <dbReference type="EMBL" id="GLK00340.1"/>
    </source>
</evidence>
<dbReference type="PRINTS" id="PR00469">
    <property type="entry name" value="PNDRDTASEII"/>
</dbReference>